<dbReference type="RefSeq" id="WP_340290247.1">
    <property type="nucleotide sequence ID" value="NZ_JBBEOI010000016.1"/>
</dbReference>
<dbReference type="PRINTS" id="PR00080">
    <property type="entry name" value="SDRFAMILY"/>
</dbReference>
<proteinExistence type="inferred from homology"/>
<protein>
    <submittedName>
        <fullName evidence="3">Oxidoreductase</fullName>
    </submittedName>
</protein>
<dbReference type="PRINTS" id="PR00081">
    <property type="entry name" value="GDHRDH"/>
</dbReference>
<dbReference type="PANTHER" id="PTHR43157">
    <property type="entry name" value="PHOSPHATIDYLINOSITOL-GLYCAN BIOSYNTHESIS CLASS F PROTEIN-RELATED"/>
    <property type="match status" value="1"/>
</dbReference>
<dbReference type="EMBL" id="JBHRWW010000003">
    <property type="protein sequence ID" value="MFC3687906.1"/>
    <property type="molecule type" value="Genomic_DNA"/>
</dbReference>
<evidence type="ECO:0000313" key="3">
    <source>
        <dbReference type="EMBL" id="MFC3687906.1"/>
    </source>
</evidence>
<sequence>MDMRGRTVVVTGATNGLGLASAVALGKAGAHLVLAGRDEGRGAAALATVREQAPGVVARTVALDLADLSSVRRCAEELRGELSSLDVLMNNAGVMMPPQRRETVDGFELQMGTNHLGHAALTLLLLPLLTATPGSRVVTVSSLAARGGTIDLDDLQAERSYSPSPRYGASKLANLLFTLELQRRLVVAQAPTIAVAAHPGISATGLVQTMELGRVFERLSSVLSQSAEVGARPQLHAATADGVRGGDYYGPRGIAEVRGRKVTRATMPPKALDTTTAARLWSLSEELTGVTSPV</sequence>
<dbReference type="InterPro" id="IPR036291">
    <property type="entry name" value="NAD(P)-bd_dom_sf"/>
</dbReference>
<name>A0ABV7WFR9_9MICO</name>
<dbReference type="InterPro" id="IPR002347">
    <property type="entry name" value="SDR_fam"/>
</dbReference>
<keyword evidence="1" id="KW-0560">Oxidoreductase</keyword>
<keyword evidence="4" id="KW-1185">Reference proteome</keyword>
<gene>
    <name evidence="3" type="ORF">ACFOLH_06070</name>
</gene>
<evidence type="ECO:0000313" key="4">
    <source>
        <dbReference type="Proteomes" id="UP001595685"/>
    </source>
</evidence>
<evidence type="ECO:0000256" key="1">
    <source>
        <dbReference type="ARBA" id="ARBA00023002"/>
    </source>
</evidence>
<dbReference type="Gene3D" id="3.40.50.720">
    <property type="entry name" value="NAD(P)-binding Rossmann-like Domain"/>
    <property type="match status" value="1"/>
</dbReference>
<dbReference type="PANTHER" id="PTHR43157:SF31">
    <property type="entry name" value="PHOSPHATIDYLINOSITOL-GLYCAN BIOSYNTHESIS CLASS F PROTEIN"/>
    <property type="match status" value="1"/>
</dbReference>
<dbReference type="Proteomes" id="UP001595685">
    <property type="component" value="Unassembled WGS sequence"/>
</dbReference>
<comment type="similarity">
    <text evidence="2">Belongs to the short-chain dehydrogenases/reductases (SDR) family.</text>
</comment>
<dbReference type="NCBIfam" id="NF004846">
    <property type="entry name" value="PRK06197.1"/>
    <property type="match status" value="1"/>
</dbReference>
<reference evidence="4" key="1">
    <citation type="journal article" date="2019" name="Int. J. Syst. Evol. Microbiol.">
        <title>The Global Catalogue of Microorganisms (GCM) 10K type strain sequencing project: providing services to taxonomists for standard genome sequencing and annotation.</title>
        <authorList>
            <consortium name="The Broad Institute Genomics Platform"/>
            <consortium name="The Broad Institute Genome Sequencing Center for Infectious Disease"/>
            <person name="Wu L."/>
            <person name="Ma J."/>
        </authorList>
    </citation>
    <scope>NUCLEOTIDE SEQUENCE [LARGE SCALE GENOMIC DNA]</scope>
    <source>
        <strain evidence="4">NCAIM B.02333</strain>
    </source>
</reference>
<accession>A0ABV7WFR9</accession>
<organism evidence="3 4">
    <name type="scientific">Aquipuribacter hungaricus</name>
    <dbReference type="NCBI Taxonomy" id="545624"/>
    <lineage>
        <taxon>Bacteria</taxon>
        <taxon>Bacillati</taxon>
        <taxon>Actinomycetota</taxon>
        <taxon>Actinomycetes</taxon>
        <taxon>Micrococcales</taxon>
        <taxon>Intrasporangiaceae</taxon>
        <taxon>Aquipuribacter</taxon>
    </lineage>
</organism>
<dbReference type="SUPFAM" id="SSF51735">
    <property type="entry name" value="NAD(P)-binding Rossmann-fold domains"/>
    <property type="match status" value="1"/>
</dbReference>
<dbReference type="Pfam" id="PF00106">
    <property type="entry name" value="adh_short"/>
    <property type="match status" value="1"/>
</dbReference>
<evidence type="ECO:0000256" key="2">
    <source>
        <dbReference type="RuleBase" id="RU000363"/>
    </source>
</evidence>
<comment type="caution">
    <text evidence="3">The sequence shown here is derived from an EMBL/GenBank/DDBJ whole genome shotgun (WGS) entry which is preliminary data.</text>
</comment>